<evidence type="ECO:0000313" key="1">
    <source>
        <dbReference type="Ensembl" id="ENSANAP00000017201.1"/>
    </source>
</evidence>
<dbReference type="PANTHER" id="PTHR22876:SF5">
    <property type="entry name" value="CHROMOSOME 9 OPEN READING FRAME 85"/>
    <property type="match status" value="1"/>
</dbReference>
<keyword evidence="2" id="KW-1185">Reference proteome</keyword>
<dbReference type="Pfam" id="PF10217">
    <property type="entry name" value="DUF2039"/>
    <property type="match status" value="1"/>
</dbReference>
<reference evidence="1" key="2">
    <citation type="submission" date="2025-09" db="UniProtKB">
        <authorList>
            <consortium name="Ensembl"/>
        </authorList>
    </citation>
    <scope>IDENTIFICATION</scope>
</reference>
<dbReference type="PANTHER" id="PTHR22876">
    <property type="entry name" value="ZGC:101016"/>
    <property type="match status" value="1"/>
</dbReference>
<dbReference type="Proteomes" id="UP000233020">
    <property type="component" value="Unplaced"/>
</dbReference>
<dbReference type="AlphaFoldDB" id="A0A2K5D8C6"/>
<evidence type="ECO:0000313" key="2">
    <source>
        <dbReference type="Proteomes" id="UP000233020"/>
    </source>
</evidence>
<dbReference type="InterPro" id="IPR019351">
    <property type="entry name" value="DUF2039"/>
</dbReference>
<dbReference type="Ensembl" id="ENSANAT00000035056.1">
    <property type="protein sequence ID" value="ENSANAP00000017201.1"/>
    <property type="gene ID" value="ENSANAG00000026471.1"/>
</dbReference>
<proteinExistence type="predicted"/>
<reference evidence="1" key="1">
    <citation type="submission" date="2025-08" db="UniProtKB">
        <authorList>
            <consortium name="Ensembl"/>
        </authorList>
    </citation>
    <scope>IDENTIFICATION</scope>
</reference>
<sequence length="58" mass="6674">MSSQKGNVNTFSFKNDKFNKSVKTKKINAKLPDGVCQCYKEVLEWRVAYKKCKSLSKP</sequence>
<protein>
    <submittedName>
        <fullName evidence="1">Uncharacterized protein</fullName>
    </submittedName>
</protein>
<organism evidence="1 2">
    <name type="scientific">Aotus nancymaae</name>
    <name type="common">Ma's night monkey</name>
    <dbReference type="NCBI Taxonomy" id="37293"/>
    <lineage>
        <taxon>Eukaryota</taxon>
        <taxon>Metazoa</taxon>
        <taxon>Chordata</taxon>
        <taxon>Craniata</taxon>
        <taxon>Vertebrata</taxon>
        <taxon>Euteleostomi</taxon>
        <taxon>Mammalia</taxon>
        <taxon>Eutheria</taxon>
        <taxon>Euarchontoglires</taxon>
        <taxon>Primates</taxon>
        <taxon>Haplorrhini</taxon>
        <taxon>Platyrrhini</taxon>
        <taxon>Aotidae</taxon>
        <taxon>Aotus</taxon>
    </lineage>
</organism>
<accession>A0A2K5D8C6</accession>
<dbReference type="OMA" id="CQCYKEV"/>
<name>A0A2K5D8C6_AOTNA</name>
<dbReference type="GeneTree" id="ENSGT01050000247958"/>